<dbReference type="OrthoDB" id="1667101at2"/>
<dbReference type="Proteomes" id="UP000199361">
    <property type="component" value="Unassembled WGS sequence"/>
</dbReference>
<name>A0A1I0F2H6_9ACTN</name>
<accession>A0A1I0F2H6</accession>
<evidence type="ECO:0000313" key="2">
    <source>
        <dbReference type="Proteomes" id="UP000199361"/>
    </source>
</evidence>
<proteinExistence type="predicted"/>
<dbReference type="AlphaFoldDB" id="A0A1I0F2H6"/>
<dbReference type="EMBL" id="FOHX01000003">
    <property type="protein sequence ID" value="SET51209.1"/>
    <property type="molecule type" value="Genomic_DNA"/>
</dbReference>
<sequence length="205" mass="23078">MNIRAVPLTYNGTTYRSTLEADWAATFDTLGWYYEYEPWAVDLGGGVRYLADFRLPGQNVWCEVKGGHNQRLHKTRQFHKAVAAPDEPGGELVVILRAAGEPGRSANWHAVAGDYRIAIGQCEVCEEWCFTQTRLDGRFCRHCGTEDGLIHNRQYISAVAAVAHQRNMTRKTGNAGRDYVKEQFGEFGRLSFARAPRPAARRRSA</sequence>
<gene>
    <name evidence="1" type="ORF">SAMN05421811_103270</name>
</gene>
<organism evidence="1 2">
    <name type="scientific">Nonomuraea wenchangensis</name>
    <dbReference type="NCBI Taxonomy" id="568860"/>
    <lineage>
        <taxon>Bacteria</taxon>
        <taxon>Bacillati</taxon>
        <taxon>Actinomycetota</taxon>
        <taxon>Actinomycetes</taxon>
        <taxon>Streptosporangiales</taxon>
        <taxon>Streptosporangiaceae</taxon>
        <taxon>Nonomuraea</taxon>
    </lineage>
</organism>
<dbReference type="STRING" id="568860.SAMN05421811_103270"/>
<reference evidence="1 2" key="1">
    <citation type="submission" date="2016-10" db="EMBL/GenBank/DDBJ databases">
        <authorList>
            <person name="de Groot N.N."/>
        </authorList>
    </citation>
    <scope>NUCLEOTIDE SEQUENCE [LARGE SCALE GENOMIC DNA]</scope>
    <source>
        <strain evidence="1 2">CGMCC 4.5598</strain>
    </source>
</reference>
<dbReference type="RefSeq" id="WP_143082179.1">
    <property type="nucleotide sequence ID" value="NZ_FOHX01000003.1"/>
</dbReference>
<evidence type="ECO:0000313" key="1">
    <source>
        <dbReference type="EMBL" id="SET51209.1"/>
    </source>
</evidence>
<keyword evidence="2" id="KW-1185">Reference proteome</keyword>
<dbReference type="Gene3D" id="3.40.91.30">
    <property type="match status" value="1"/>
</dbReference>
<protein>
    <submittedName>
        <fullName evidence="1">Uncharacterized protein</fullName>
    </submittedName>
</protein>